<feature type="compositionally biased region" description="Basic and acidic residues" evidence="1">
    <location>
        <begin position="369"/>
        <end position="381"/>
    </location>
</feature>
<name>A0A6P8EWN5_CLUHA</name>
<feature type="region of interest" description="Disordered" evidence="1">
    <location>
        <begin position="438"/>
        <end position="508"/>
    </location>
</feature>
<feature type="compositionally biased region" description="Pro residues" evidence="1">
    <location>
        <begin position="883"/>
        <end position="893"/>
    </location>
</feature>
<feature type="compositionally biased region" description="Low complexity" evidence="1">
    <location>
        <begin position="475"/>
        <end position="505"/>
    </location>
</feature>
<dbReference type="GeneID" id="105892391"/>
<gene>
    <name evidence="3" type="primary">c3h15orf39</name>
</gene>
<sequence length="1127" mass="123828">MIRPSQLPVTMTSKPAQGFMDSASPSQMLGVEGALGPAAPLGRHMPGALPRYPHSEALQYAGPYYSYRLCGQEGGGGDPPPAWSPSLAYLGSNSGSPVMPPAIAEGSIKSPIVYRQEKVLPPASSGGSPLPVAQELGAKRRYAGYYPDRDQGKCRSPSVVTPVVVRRQSLTGANLCSQADSPVGLAIPKPLYGHNSCCSDSRCTAGHSYSVEQGLHRMPPNVYEDEWLIGYAPSRKDLEMLLDQRGLHAEPSAEVSPGKEVAAEEYCGMDMHLNRRVPTYGEAGHSGYACSPTNGTTFIGIPPEPCQRLQFSSREYPGLPPSHSHMYDPAALARYRIPPKEYPHAPRYVQVPQRSRVYYTQEHMEAEKASVRADVREKYSDRTPSLSPGRRDACPSSPAHCSLQQHIPPVFANPPMHCHMHLPRHHFPPRNFDHPAYHPYQLHLNGGHPKAAPMRPPSHPLPSNLDNPLDYSLHRGQPGSSPRQPGSSPRQPGSSPRQPGSSPRQFPVSHSLYSIVPHTPLRPEHRSPNHVASVKTPLGHYMEGSHFSSDVNEKYGASDKHPSDFSGQKVHYRDLLAQPDIRRLLSTRDKISSDDEDVYEVEVTTKKRKVEMDHEAAAFPQVPASPPMPVINQVFSLAPYKLYLEAAGVLPPVKRQPPGKLKQDPEISEGSDLHDSVRGTKEITETMTIKNENKKMDLPNKEETEENHFCDRTFVKNKASNVASCTTAVKFPLKTDLEADNPSLEVTVPKYKVEVTSEHGAETTPSSHKSTKDATLEAKPAVKPSPPLVTLTPKLLPLPPKNPVRGNLQNIPPQCLKLTSFNIILPEALRTNVRLAPHAPNPLPAAPHSPALRTSVRPAPHAPNPLPAAPHSPALRTSVRPAPHAPNPLPAAPHSPALRTSVRPAPHPPNPLPAAPHSPAEPTPDGSIARQARHQFMEMHQSLCKLIYTFTTQTPPQELQGWLSKMELVKTLYPPDKHQKVSCLVGVKAREVWERAGERSLALQKVLSKLKGYHASGGCPFPHVMRAGGVFIPMLVVREGLFPQVQGTFIDQVLQEHRVELRPTTLSEEKYLTQLQKRACSSKLRRLLSFRHLPDIYADVLNLFYYTCVCKVLDSTSQGAAKKTPQM</sequence>
<dbReference type="Proteomes" id="UP000515152">
    <property type="component" value="Chromosome 3"/>
</dbReference>
<feature type="compositionally biased region" description="Pro residues" evidence="1">
    <location>
        <begin position="860"/>
        <end position="870"/>
    </location>
</feature>
<feature type="region of interest" description="Disordered" evidence="1">
    <location>
        <begin position="369"/>
        <end position="400"/>
    </location>
</feature>
<accession>A0A6P8EWN5</accession>
<feature type="compositionally biased region" description="Pro residues" evidence="1">
    <location>
        <begin position="905"/>
        <end position="922"/>
    </location>
</feature>
<proteinExistence type="predicted"/>
<dbReference type="KEGG" id="char:105892391"/>
<reference evidence="3" key="1">
    <citation type="submission" date="2025-08" db="UniProtKB">
        <authorList>
            <consortium name="RefSeq"/>
        </authorList>
    </citation>
    <scope>IDENTIFICATION</scope>
</reference>
<protein>
    <submittedName>
        <fullName evidence="3">Uncharacterized protein C15orf39 homolog</fullName>
    </submittedName>
</protein>
<dbReference type="AlphaFoldDB" id="A0A6P8EWN5"/>
<dbReference type="CTD" id="105892391"/>
<feature type="region of interest" description="Disordered" evidence="1">
    <location>
        <begin position="655"/>
        <end position="674"/>
    </location>
</feature>
<organism evidence="2 3">
    <name type="scientific">Clupea harengus</name>
    <name type="common">Atlantic herring</name>
    <dbReference type="NCBI Taxonomy" id="7950"/>
    <lineage>
        <taxon>Eukaryota</taxon>
        <taxon>Metazoa</taxon>
        <taxon>Chordata</taxon>
        <taxon>Craniata</taxon>
        <taxon>Vertebrata</taxon>
        <taxon>Euteleostomi</taxon>
        <taxon>Actinopterygii</taxon>
        <taxon>Neopterygii</taxon>
        <taxon>Teleostei</taxon>
        <taxon>Clupei</taxon>
        <taxon>Clupeiformes</taxon>
        <taxon>Clupeoidei</taxon>
        <taxon>Clupeidae</taxon>
        <taxon>Clupea</taxon>
    </lineage>
</organism>
<dbReference type="PANTHER" id="PTHR28422:SF1">
    <property type="entry name" value="SIMILAR TO HUMAN CHROMOSOME 15 OPEN READING FRAME 39"/>
    <property type="match status" value="1"/>
</dbReference>
<evidence type="ECO:0000313" key="2">
    <source>
        <dbReference type="Proteomes" id="UP000515152"/>
    </source>
</evidence>
<feature type="region of interest" description="Disordered" evidence="1">
    <location>
        <begin position="757"/>
        <end position="788"/>
    </location>
</feature>
<dbReference type="RefSeq" id="XP_031420678.1">
    <property type="nucleotide sequence ID" value="XM_031564818.2"/>
</dbReference>
<evidence type="ECO:0000256" key="1">
    <source>
        <dbReference type="SAM" id="MobiDB-lite"/>
    </source>
</evidence>
<keyword evidence="2" id="KW-1185">Reference proteome</keyword>
<feature type="region of interest" description="Disordered" evidence="1">
    <location>
        <begin position="840"/>
        <end position="927"/>
    </location>
</feature>
<evidence type="ECO:0000313" key="3">
    <source>
        <dbReference type="RefSeq" id="XP_031420678.1"/>
    </source>
</evidence>
<dbReference type="Pfam" id="PF17663">
    <property type="entry name" value="DUF5525"/>
    <property type="match status" value="1"/>
</dbReference>
<dbReference type="PANTHER" id="PTHR28422">
    <property type="entry name" value="SIMILAR TO HUMAN CHROMOSOME 15 OPEN READING FRAME 39"/>
    <property type="match status" value="1"/>
</dbReference>
<feature type="compositionally biased region" description="Basic and acidic residues" evidence="1">
    <location>
        <begin position="661"/>
        <end position="674"/>
    </location>
</feature>
<dbReference type="InterPro" id="IPR037656">
    <property type="entry name" value="DUF5525"/>
</dbReference>
<dbReference type="OrthoDB" id="9908305at2759"/>